<comment type="similarity">
    <text evidence="1">Belongs to the 4-hydroxybenzoyl-CoA thioesterase family.</text>
</comment>
<dbReference type="InterPro" id="IPR029069">
    <property type="entry name" value="HotDog_dom_sf"/>
</dbReference>
<organism evidence="3 4">
    <name type="scientific">Nakamurella alba</name>
    <dbReference type="NCBI Taxonomy" id="2665158"/>
    <lineage>
        <taxon>Bacteria</taxon>
        <taxon>Bacillati</taxon>
        <taxon>Actinomycetota</taxon>
        <taxon>Actinomycetes</taxon>
        <taxon>Nakamurellales</taxon>
        <taxon>Nakamurellaceae</taxon>
        <taxon>Nakamurella</taxon>
    </lineage>
</organism>
<comment type="caution">
    <text evidence="3">The sequence shown here is derived from an EMBL/GenBank/DDBJ whole genome shotgun (WGS) entry which is preliminary data.</text>
</comment>
<reference evidence="3 4" key="1">
    <citation type="submission" date="2019-11" db="EMBL/GenBank/DDBJ databases">
        <authorList>
            <person name="Jiang L.-Q."/>
        </authorList>
    </citation>
    <scope>NUCLEOTIDE SEQUENCE [LARGE SCALE GENOMIC DNA]</scope>
    <source>
        <strain evidence="3 4">YIM 132087</strain>
    </source>
</reference>
<sequence>MTRPEPPVLAQFPVRQLHRTRWADNDSYGHLNNTVHNQLFDTAVNTWLLETCGAELRAADSIGIVAETSVHFLAEAAYPADVTVAVGVEHRGRSSVVYRVAIFTGAGTPDEIACSVGRFVHVYVDRDTRRPVPMPAAVAAAADGIRLA</sequence>
<keyword evidence="4" id="KW-1185">Reference proteome</keyword>
<evidence type="ECO:0000256" key="1">
    <source>
        <dbReference type="ARBA" id="ARBA00005953"/>
    </source>
</evidence>
<dbReference type="PANTHER" id="PTHR31793">
    <property type="entry name" value="4-HYDROXYBENZOYL-COA THIOESTERASE FAMILY MEMBER"/>
    <property type="match status" value="1"/>
</dbReference>
<dbReference type="EMBL" id="WLYK01000009">
    <property type="protein sequence ID" value="MTD16402.1"/>
    <property type="molecule type" value="Genomic_DNA"/>
</dbReference>
<dbReference type="InterPro" id="IPR050563">
    <property type="entry name" value="4-hydroxybenzoyl-CoA_TE"/>
</dbReference>
<evidence type="ECO:0000256" key="2">
    <source>
        <dbReference type="ARBA" id="ARBA00022801"/>
    </source>
</evidence>
<protein>
    <submittedName>
        <fullName evidence="3">Acyl-CoA thioesterase</fullName>
    </submittedName>
</protein>
<dbReference type="CDD" id="cd00586">
    <property type="entry name" value="4HBT"/>
    <property type="match status" value="1"/>
</dbReference>
<name>A0A7K1FQH3_9ACTN</name>
<accession>A0A7K1FQH3</accession>
<dbReference type="Proteomes" id="UP000460221">
    <property type="component" value="Unassembled WGS sequence"/>
</dbReference>
<dbReference type="GO" id="GO:0047617">
    <property type="term" value="F:fatty acyl-CoA hydrolase activity"/>
    <property type="evidence" value="ECO:0007669"/>
    <property type="project" value="TreeGrafter"/>
</dbReference>
<gene>
    <name evidence="3" type="ORF">GIS00_20920</name>
</gene>
<keyword evidence="2" id="KW-0378">Hydrolase</keyword>
<dbReference type="AlphaFoldDB" id="A0A7K1FQH3"/>
<evidence type="ECO:0000313" key="3">
    <source>
        <dbReference type="EMBL" id="MTD16402.1"/>
    </source>
</evidence>
<proteinExistence type="inferred from homology"/>
<dbReference type="Gene3D" id="3.10.129.10">
    <property type="entry name" value="Hotdog Thioesterase"/>
    <property type="match status" value="1"/>
</dbReference>
<dbReference type="PANTHER" id="PTHR31793:SF27">
    <property type="entry name" value="NOVEL THIOESTERASE SUPERFAMILY DOMAIN AND SAPOSIN A-TYPE DOMAIN CONTAINING PROTEIN (0610012H03RIK)"/>
    <property type="match status" value="1"/>
</dbReference>
<dbReference type="SUPFAM" id="SSF54637">
    <property type="entry name" value="Thioesterase/thiol ester dehydrase-isomerase"/>
    <property type="match status" value="1"/>
</dbReference>
<dbReference type="Pfam" id="PF13279">
    <property type="entry name" value="4HBT_2"/>
    <property type="match status" value="1"/>
</dbReference>
<evidence type="ECO:0000313" key="4">
    <source>
        <dbReference type="Proteomes" id="UP000460221"/>
    </source>
</evidence>